<feature type="domain" description="Signal transduction histidine kinase internal region" evidence="2">
    <location>
        <begin position="109"/>
        <end position="186"/>
    </location>
</feature>
<evidence type="ECO:0000256" key="1">
    <source>
        <dbReference type="SAM" id="Phobius"/>
    </source>
</evidence>
<feature type="transmembrane region" description="Helical" evidence="1">
    <location>
        <begin position="68"/>
        <end position="90"/>
    </location>
</feature>
<dbReference type="AlphaFoldDB" id="A0A4S2FTN6"/>
<gene>
    <name evidence="3" type="ORF">E5333_09965</name>
</gene>
<dbReference type="Pfam" id="PF06580">
    <property type="entry name" value="His_kinase"/>
    <property type="match status" value="1"/>
</dbReference>
<organism evidence="3 4">
    <name type="scientific">Muribaculum intestinale</name>
    <dbReference type="NCBI Taxonomy" id="1796646"/>
    <lineage>
        <taxon>Bacteria</taxon>
        <taxon>Pseudomonadati</taxon>
        <taxon>Bacteroidota</taxon>
        <taxon>Bacteroidia</taxon>
        <taxon>Bacteroidales</taxon>
        <taxon>Muribaculaceae</taxon>
        <taxon>Muribaculum</taxon>
    </lineage>
</organism>
<dbReference type="PANTHER" id="PTHR34220:SF7">
    <property type="entry name" value="SENSOR HISTIDINE KINASE YPDA"/>
    <property type="match status" value="1"/>
</dbReference>
<dbReference type="PANTHER" id="PTHR34220">
    <property type="entry name" value="SENSOR HISTIDINE KINASE YPDA"/>
    <property type="match status" value="1"/>
</dbReference>
<reference evidence="3 4" key="1">
    <citation type="submission" date="2019-04" db="EMBL/GenBank/DDBJ databases">
        <title>Microbes associate with the intestines of laboratory mice.</title>
        <authorList>
            <person name="Navarre W."/>
            <person name="Wong E."/>
            <person name="Huang K."/>
            <person name="Tropini C."/>
            <person name="Ng K."/>
            <person name="Yu B."/>
        </authorList>
    </citation>
    <scope>NUCLEOTIDE SEQUENCE [LARGE SCALE GENOMIC DNA]</scope>
    <source>
        <strain evidence="3 4">NM06_A21</strain>
    </source>
</reference>
<dbReference type="GO" id="GO:0000155">
    <property type="term" value="F:phosphorelay sensor kinase activity"/>
    <property type="evidence" value="ECO:0007669"/>
    <property type="project" value="InterPro"/>
</dbReference>
<dbReference type="GO" id="GO:0016020">
    <property type="term" value="C:membrane"/>
    <property type="evidence" value="ECO:0007669"/>
    <property type="project" value="InterPro"/>
</dbReference>
<keyword evidence="3" id="KW-0808">Transferase</keyword>
<dbReference type="EMBL" id="SRYD01000039">
    <property type="protein sequence ID" value="TGY72625.1"/>
    <property type="molecule type" value="Genomic_DNA"/>
</dbReference>
<sequence>MALFYLHNQQGFYNPLFVRYTKNKICGFIVILLSIAGTFILSGIELYIPKPNIHDTGIVRHLPQFLQYQQALWTLFMIVEAFSFAVGLLIQTNIQKARRRAAEAERDKAEIELYKAQIKPHFMFNTLNSLYGLFLTGQPNALPSLEKFISMMRYIHTSSNRDLVQLYEEAEYIREYVDVQSLRLNEMTSVTLGIDIKNKDLMIPPMLLVTFVENCFKHGVSPIEKSRIIISLAQDDDTIRFTTSNRIFPVKRIGEHMGIDNCRKRLELLYPGKYELIINNNNDIFAVSLQIQLQS</sequence>
<proteinExistence type="predicted"/>
<dbReference type="InterPro" id="IPR010559">
    <property type="entry name" value="Sig_transdc_His_kin_internal"/>
</dbReference>
<dbReference type="InterPro" id="IPR050640">
    <property type="entry name" value="Bact_2-comp_sensor_kinase"/>
</dbReference>
<keyword evidence="1" id="KW-1133">Transmembrane helix</keyword>
<comment type="caution">
    <text evidence="3">The sequence shown here is derived from an EMBL/GenBank/DDBJ whole genome shotgun (WGS) entry which is preliminary data.</text>
</comment>
<evidence type="ECO:0000313" key="3">
    <source>
        <dbReference type="EMBL" id="TGY72625.1"/>
    </source>
</evidence>
<keyword evidence="1" id="KW-0812">Transmembrane</keyword>
<dbReference type="RefSeq" id="WP_135993523.1">
    <property type="nucleotide sequence ID" value="NZ_CARMWJ010000038.1"/>
</dbReference>
<feature type="transmembrane region" description="Helical" evidence="1">
    <location>
        <begin position="25"/>
        <end position="48"/>
    </location>
</feature>
<keyword evidence="1" id="KW-0472">Membrane</keyword>
<keyword evidence="3" id="KW-0418">Kinase</keyword>
<dbReference type="Proteomes" id="UP000306630">
    <property type="component" value="Unassembled WGS sequence"/>
</dbReference>
<evidence type="ECO:0000313" key="4">
    <source>
        <dbReference type="Proteomes" id="UP000306630"/>
    </source>
</evidence>
<accession>A0A4S2FTN6</accession>
<name>A0A4S2FTN6_9BACT</name>
<evidence type="ECO:0000259" key="2">
    <source>
        <dbReference type="Pfam" id="PF06580"/>
    </source>
</evidence>
<protein>
    <submittedName>
        <fullName evidence="3">Sensor histidine kinase</fullName>
    </submittedName>
</protein>